<keyword evidence="1 5" id="KW-0056">Arginine metabolism</keyword>
<feature type="binding site" evidence="5">
    <location>
        <position position="148"/>
    </location>
    <ligand>
        <name>Zn(2+)</name>
        <dbReference type="ChEBI" id="CHEBI:29105"/>
    </ligand>
</feature>
<dbReference type="GO" id="GO:0019544">
    <property type="term" value="P:L-arginine catabolic process to L-glutamate"/>
    <property type="evidence" value="ECO:0007669"/>
    <property type="project" value="UniProtKB-UniRule"/>
</dbReference>
<gene>
    <name evidence="5" type="primary">astE</name>
    <name evidence="8" type="ORF">ABV408_16720</name>
</gene>
<sequence length="329" mass="35820">MSLLDDWLALTLDGDTGTHQGELAGGRYRTLAPGVLELTPTRSAPQARSVVISAGIHGNETAPIELVGELLAALEAGTVTLGAPLLVILGNLPAIRAGTRFVETNLNRLFRRDLATDGDEPERARQLMQLVDDFYARHPARPLHLDMHTAIRDSRYPRFAVVPFTEHQPTSHWSALAAADMQAVLLQHQHSWTFSHYSRHYHAAEAYTLELGKVRPFGANDLAALGGMRRWLACLAAGRAPDAGNVEALRFFQVAVELMRDHPSFRLTFAEDVANFTEFAPKTRLSEDDTGGGFVVGPEPLAVVFPNARVELNARAALLVRPCAAPGDG</sequence>
<dbReference type="PANTHER" id="PTHR15162:SF7">
    <property type="entry name" value="SUCCINYLGLUTAMATE DESUCCINYLASE"/>
    <property type="match status" value="1"/>
</dbReference>
<comment type="pathway">
    <text evidence="5">Amino-acid degradation; L-arginine degradation via AST pathway; L-glutamate and succinate from L-arginine: step 5/5.</text>
</comment>
<reference evidence="8" key="1">
    <citation type="submission" date="2024-06" db="EMBL/GenBank/DDBJ databases">
        <title>Complete genome of Salinicola endophyticus HNIBRBA4755.</title>
        <authorList>
            <person name="Shin S.Y."/>
            <person name="Kang H."/>
            <person name="Song J."/>
        </authorList>
    </citation>
    <scope>NUCLEOTIDE SEQUENCE</scope>
    <source>
        <strain evidence="8">HNIBRBA4755</strain>
    </source>
</reference>
<dbReference type="InterPro" id="IPR016681">
    <property type="entry name" value="SuccinylGlu_desuccinylase"/>
</dbReference>
<dbReference type="EC" id="3.5.1.96" evidence="5"/>
<keyword evidence="2 5" id="KW-0479">Metal-binding</keyword>
<dbReference type="CDD" id="cd03855">
    <property type="entry name" value="M14_ASTE"/>
    <property type="match status" value="1"/>
</dbReference>
<protein>
    <recommendedName>
        <fullName evidence="5">Succinylglutamate desuccinylase</fullName>
        <ecNumber evidence="5">3.5.1.96</ecNumber>
    </recommendedName>
</protein>
<dbReference type="SUPFAM" id="SSF53187">
    <property type="entry name" value="Zn-dependent exopeptidases"/>
    <property type="match status" value="1"/>
</dbReference>
<accession>A0AB74UDJ4</accession>
<dbReference type="InterPro" id="IPR055438">
    <property type="entry name" value="AstE_AspA_cat"/>
</dbReference>
<feature type="binding site" evidence="5">
    <location>
        <position position="57"/>
    </location>
    <ligand>
        <name>Zn(2+)</name>
        <dbReference type="ChEBI" id="CHEBI:29105"/>
    </ligand>
</feature>
<evidence type="ECO:0000256" key="2">
    <source>
        <dbReference type="ARBA" id="ARBA00022723"/>
    </source>
</evidence>
<comment type="function">
    <text evidence="5">Transforms N(2)-succinylglutamate into succinate and glutamate.</text>
</comment>
<dbReference type="EMBL" id="CP159578">
    <property type="protein sequence ID" value="XCJ79068.1"/>
    <property type="molecule type" value="Genomic_DNA"/>
</dbReference>
<dbReference type="GO" id="GO:0019545">
    <property type="term" value="P:L-arginine catabolic process to succinate"/>
    <property type="evidence" value="ECO:0007669"/>
    <property type="project" value="UniProtKB-UniRule"/>
</dbReference>
<dbReference type="Pfam" id="PF24827">
    <property type="entry name" value="AstE_AspA_cat"/>
    <property type="match status" value="1"/>
</dbReference>
<dbReference type="GO" id="GO:0008270">
    <property type="term" value="F:zinc ion binding"/>
    <property type="evidence" value="ECO:0007669"/>
    <property type="project" value="UniProtKB-UniRule"/>
</dbReference>
<feature type="active site" evidence="5">
    <location>
        <position position="210"/>
    </location>
</feature>
<comment type="cofactor">
    <cofactor evidence="5">
        <name>Zn(2+)</name>
        <dbReference type="ChEBI" id="CHEBI:29105"/>
    </cofactor>
    <text evidence="5">Binds 1 zinc ion per subunit.</text>
</comment>
<evidence type="ECO:0000256" key="5">
    <source>
        <dbReference type="HAMAP-Rule" id="MF_00767"/>
    </source>
</evidence>
<proteinExistence type="inferred from homology"/>
<evidence type="ECO:0000259" key="7">
    <source>
        <dbReference type="Pfam" id="PF24827"/>
    </source>
</evidence>
<feature type="binding site" evidence="5">
    <location>
        <position position="60"/>
    </location>
    <ligand>
        <name>Zn(2+)</name>
        <dbReference type="ChEBI" id="CHEBI:29105"/>
    </ligand>
</feature>
<evidence type="ECO:0000256" key="4">
    <source>
        <dbReference type="ARBA" id="ARBA00022833"/>
    </source>
</evidence>
<feature type="domain" description="AstE/AspA barrel-sandwich hybrid" evidence="6">
    <location>
        <begin position="248"/>
        <end position="322"/>
    </location>
</feature>
<keyword evidence="3 5" id="KW-0378">Hydrolase</keyword>
<evidence type="ECO:0000256" key="3">
    <source>
        <dbReference type="ARBA" id="ARBA00022801"/>
    </source>
</evidence>
<dbReference type="Gene3D" id="3.40.630.10">
    <property type="entry name" value="Zn peptidases"/>
    <property type="match status" value="1"/>
</dbReference>
<dbReference type="GO" id="GO:0009017">
    <property type="term" value="F:succinylglutamate desuccinylase activity"/>
    <property type="evidence" value="ECO:0007669"/>
    <property type="project" value="UniProtKB-EC"/>
</dbReference>
<dbReference type="NCBIfam" id="NF003706">
    <property type="entry name" value="PRK05324.1"/>
    <property type="match status" value="1"/>
</dbReference>
<evidence type="ECO:0000259" key="6">
    <source>
        <dbReference type="Pfam" id="PF04952"/>
    </source>
</evidence>
<comment type="similarity">
    <text evidence="5">Belongs to the AspA/AstE family. Succinylglutamate desuccinylase subfamily.</text>
</comment>
<dbReference type="PANTHER" id="PTHR15162">
    <property type="entry name" value="ASPARTOACYLASE"/>
    <property type="match status" value="1"/>
</dbReference>
<dbReference type="HAMAP" id="MF_00767">
    <property type="entry name" value="Arg_catab_AstE"/>
    <property type="match status" value="1"/>
</dbReference>
<dbReference type="InterPro" id="IPR007036">
    <property type="entry name" value="Aste_AspA_hybrid_dom"/>
</dbReference>
<comment type="catalytic activity">
    <reaction evidence="5">
        <text>N-succinyl-L-glutamate + H2O = L-glutamate + succinate</text>
        <dbReference type="Rhea" id="RHEA:15169"/>
        <dbReference type="ChEBI" id="CHEBI:15377"/>
        <dbReference type="ChEBI" id="CHEBI:29985"/>
        <dbReference type="ChEBI" id="CHEBI:30031"/>
        <dbReference type="ChEBI" id="CHEBI:58763"/>
        <dbReference type="EC" id="3.5.1.96"/>
    </reaction>
</comment>
<organism evidence="8">
    <name type="scientific">Salinicola endophyticus</name>
    <dbReference type="NCBI Taxonomy" id="1949083"/>
    <lineage>
        <taxon>Bacteria</taxon>
        <taxon>Pseudomonadati</taxon>
        <taxon>Pseudomonadota</taxon>
        <taxon>Gammaproteobacteria</taxon>
        <taxon>Oceanospirillales</taxon>
        <taxon>Halomonadaceae</taxon>
        <taxon>Salinicola</taxon>
    </lineage>
</organism>
<dbReference type="Pfam" id="PF04952">
    <property type="entry name" value="AstE_AspA_hybrid"/>
    <property type="match status" value="1"/>
</dbReference>
<keyword evidence="4 5" id="KW-0862">Zinc</keyword>
<dbReference type="InterPro" id="IPR050178">
    <property type="entry name" value="AspA/AstE_fam"/>
</dbReference>
<dbReference type="AlphaFoldDB" id="A0AB74UDJ4"/>
<name>A0AB74UDJ4_9GAMM</name>
<feature type="domain" description="Succinylglutamate desuccinylase/Aspartoacylase catalytic" evidence="7">
    <location>
        <begin position="47"/>
        <end position="224"/>
    </location>
</feature>
<dbReference type="GO" id="GO:0016788">
    <property type="term" value="F:hydrolase activity, acting on ester bonds"/>
    <property type="evidence" value="ECO:0007669"/>
    <property type="project" value="UniProtKB-UniRule"/>
</dbReference>
<evidence type="ECO:0000313" key="8">
    <source>
        <dbReference type="EMBL" id="XCJ79068.1"/>
    </source>
</evidence>
<evidence type="ECO:0000256" key="1">
    <source>
        <dbReference type="ARBA" id="ARBA00022503"/>
    </source>
</evidence>